<comment type="caution">
    <text evidence="2">The sequence shown here is derived from an EMBL/GenBank/DDBJ whole genome shotgun (WGS) entry which is preliminary data.</text>
</comment>
<feature type="signal peptide" evidence="1">
    <location>
        <begin position="1"/>
        <end position="24"/>
    </location>
</feature>
<sequence>MLFSSASALLDLIIVLCDFRLLAGGSFSLSLYSSDRRPCPVVLETCCVARSRVDLLLLRVSAVFPGHPVTSALYVTFLFSLQVFTGCEVFFPLENFCKTNQSETGPIWTCPTSIDTQSESFDFWNSVIDFHGCDSVWRPLRLPQRQLVSPGSPSRPQQIKHTKYHRASQTIAAILET</sequence>
<accession>A0A9P4TZM5</accession>
<feature type="chain" id="PRO_5040265333" evidence="1">
    <location>
        <begin position="25"/>
        <end position="177"/>
    </location>
</feature>
<evidence type="ECO:0000256" key="1">
    <source>
        <dbReference type="SAM" id="SignalP"/>
    </source>
</evidence>
<name>A0A9P4TZM5_9PEZI</name>
<reference evidence="2" key="1">
    <citation type="journal article" date="2020" name="Stud. Mycol.">
        <title>101 Dothideomycetes genomes: a test case for predicting lifestyles and emergence of pathogens.</title>
        <authorList>
            <person name="Haridas S."/>
            <person name="Albert R."/>
            <person name="Binder M."/>
            <person name="Bloem J."/>
            <person name="Labutti K."/>
            <person name="Salamov A."/>
            <person name="Andreopoulos B."/>
            <person name="Baker S."/>
            <person name="Barry K."/>
            <person name="Bills G."/>
            <person name="Bluhm B."/>
            <person name="Cannon C."/>
            <person name="Castanera R."/>
            <person name="Culley D."/>
            <person name="Daum C."/>
            <person name="Ezra D."/>
            <person name="Gonzalez J."/>
            <person name="Henrissat B."/>
            <person name="Kuo A."/>
            <person name="Liang C."/>
            <person name="Lipzen A."/>
            <person name="Lutzoni F."/>
            <person name="Magnuson J."/>
            <person name="Mondo S."/>
            <person name="Nolan M."/>
            <person name="Ohm R."/>
            <person name="Pangilinan J."/>
            <person name="Park H.-J."/>
            <person name="Ramirez L."/>
            <person name="Alfaro M."/>
            <person name="Sun H."/>
            <person name="Tritt A."/>
            <person name="Yoshinaga Y."/>
            <person name="Zwiers L.-H."/>
            <person name="Turgeon B."/>
            <person name="Goodwin S."/>
            <person name="Spatafora J."/>
            <person name="Crous P."/>
            <person name="Grigoriev I."/>
        </authorList>
    </citation>
    <scope>NUCLEOTIDE SEQUENCE</scope>
    <source>
        <strain evidence="2">CBS 130266</strain>
    </source>
</reference>
<organism evidence="2 3">
    <name type="scientific">Tothia fuscella</name>
    <dbReference type="NCBI Taxonomy" id="1048955"/>
    <lineage>
        <taxon>Eukaryota</taxon>
        <taxon>Fungi</taxon>
        <taxon>Dikarya</taxon>
        <taxon>Ascomycota</taxon>
        <taxon>Pezizomycotina</taxon>
        <taxon>Dothideomycetes</taxon>
        <taxon>Pleosporomycetidae</taxon>
        <taxon>Venturiales</taxon>
        <taxon>Cylindrosympodiaceae</taxon>
        <taxon>Tothia</taxon>
    </lineage>
</organism>
<protein>
    <submittedName>
        <fullName evidence="2">Uncharacterized protein</fullName>
    </submittedName>
</protein>
<dbReference type="EMBL" id="MU007034">
    <property type="protein sequence ID" value="KAF2431062.1"/>
    <property type="molecule type" value="Genomic_DNA"/>
</dbReference>
<evidence type="ECO:0000313" key="3">
    <source>
        <dbReference type="Proteomes" id="UP000800235"/>
    </source>
</evidence>
<gene>
    <name evidence="2" type="ORF">EJ08DRAFT_197422</name>
</gene>
<proteinExistence type="predicted"/>
<keyword evidence="1" id="KW-0732">Signal</keyword>
<evidence type="ECO:0000313" key="2">
    <source>
        <dbReference type="EMBL" id="KAF2431062.1"/>
    </source>
</evidence>
<dbReference type="Proteomes" id="UP000800235">
    <property type="component" value="Unassembled WGS sequence"/>
</dbReference>
<dbReference type="AlphaFoldDB" id="A0A9P4TZM5"/>
<keyword evidence="3" id="KW-1185">Reference proteome</keyword>